<dbReference type="PANTHER" id="PTHR34384">
    <property type="entry name" value="L-2,3-DIAMINOPROPANOATE--CITRATE LIGASE"/>
    <property type="match status" value="1"/>
</dbReference>
<evidence type="ECO:0000256" key="1">
    <source>
        <dbReference type="ARBA" id="ARBA00007832"/>
    </source>
</evidence>
<feature type="domain" description="Aerobactin siderophore biosynthesis IucA/IucC-like C-terminal" evidence="3">
    <location>
        <begin position="397"/>
        <end position="558"/>
    </location>
</feature>
<reference evidence="4" key="1">
    <citation type="submission" date="2024-06" db="EMBL/GenBank/DDBJ databases">
        <title>Mesorhizobium karijinii sp. nov., a symbiont of the iconic Swainsona formosa from arid Australia.</title>
        <authorList>
            <person name="Hill Y.J."/>
            <person name="Watkin E.L.J."/>
            <person name="O'Hara G.W."/>
            <person name="Terpolilli J."/>
            <person name="Tye M.L."/>
            <person name="Kohlmeier M.G."/>
        </authorList>
    </citation>
    <scope>NUCLEOTIDE SEQUENCE</scope>
    <source>
        <strain evidence="4">WSM2240</strain>
    </source>
</reference>
<dbReference type="InterPro" id="IPR007310">
    <property type="entry name" value="Aerobactin_biosyn_IucA/IucC_N"/>
</dbReference>
<name>A0AAU8CR48_9HYPH</name>
<dbReference type="Pfam" id="PF04183">
    <property type="entry name" value="IucA_IucC"/>
    <property type="match status" value="1"/>
</dbReference>
<dbReference type="GO" id="GO:0016881">
    <property type="term" value="F:acid-amino acid ligase activity"/>
    <property type="evidence" value="ECO:0007669"/>
    <property type="project" value="UniProtKB-ARBA"/>
</dbReference>
<sequence length="590" mass="65546">MIDKNQVAAEQATFRGFTNSYLRELNSGVPVFHRIGERNFDCVEISLPSRRSLLRIEIKSRSLCGMHLFGRIWLRQDVGASWYEIEPILAVHLLVLGAREAGSAAHRQADVELIERILQSCQATKRYLDAADRTQSPQAGFIAAEQSLYFGHPLHPTPKSLQGMTNWQQDAYAPELRGGFQLTYFAAAAHLVREDSAGMAVSPIVESLLGNDVGKMVAGDSEILMPMHPLQAEALMLDPRVRTLMASGQIRHLGPAGPLFTATSSVRTVYCEGASWMPKFSLPVRITNSKRVNRRHELEAGVAMARLFERAGINTFDSRLGFLHDSAYVTLDIPGQTESGFEVIFRENPFRDRADDPVITVSALTAEPLPGGISLLESVVRDVARDQDISVREACRRWFVCYLDCTLDPLVRLYDRFGVALEAHQQNSLLDLSQQGLPSRYLYRDSQGFYLSNSFRARWYGLVPEVAQIRSLVFDDREIRERFSYYLIVNQIFSVVARAGHDSLASETELLGILRACLKKLAGELSGAGGEFATSLLDKPNITAKANLAIRLQDVDELADSSSTIYTHFPNPLSRAGLFIAAEQAHAIAS</sequence>
<accession>A0AAU8CR48</accession>
<organism evidence="4">
    <name type="scientific">Mesorhizobium sp. WSM2240</name>
    <dbReference type="NCBI Taxonomy" id="3228851"/>
    <lineage>
        <taxon>Bacteria</taxon>
        <taxon>Pseudomonadati</taxon>
        <taxon>Pseudomonadota</taxon>
        <taxon>Alphaproteobacteria</taxon>
        <taxon>Hyphomicrobiales</taxon>
        <taxon>Phyllobacteriaceae</taxon>
        <taxon>Mesorhizobium</taxon>
    </lineage>
</organism>
<protein>
    <submittedName>
        <fullName evidence="4">IucA/IucC family protein</fullName>
    </submittedName>
</protein>
<dbReference type="RefSeq" id="WP_353643211.1">
    <property type="nucleotide sequence ID" value="NZ_CP159253.1"/>
</dbReference>
<dbReference type="Pfam" id="PF06276">
    <property type="entry name" value="FhuF"/>
    <property type="match status" value="1"/>
</dbReference>
<evidence type="ECO:0000259" key="2">
    <source>
        <dbReference type="Pfam" id="PF04183"/>
    </source>
</evidence>
<dbReference type="GO" id="GO:0019290">
    <property type="term" value="P:siderophore biosynthetic process"/>
    <property type="evidence" value="ECO:0007669"/>
    <property type="project" value="InterPro"/>
</dbReference>
<gene>
    <name evidence="4" type="ORF">ABVK50_01025</name>
</gene>
<evidence type="ECO:0000259" key="3">
    <source>
        <dbReference type="Pfam" id="PF06276"/>
    </source>
</evidence>
<dbReference type="AlphaFoldDB" id="A0AAU8CR48"/>
<feature type="domain" description="Aerobactin siderophore biosynthesis IucA/IucC N-terminal" evidence="2">
    <location>
        <begin position="141"/>
        <end position="365"/>
    </location>
</feature>
<dbReference type="InterPro" id="IPR037455">
    <property type="entry name" value="LucA/IucC-like"/>
</dbReference>
<dbReference type="Gene3D" id="1.10.510.40">
    <property type="match status" value="1"/>
</dbReference>
<proteinExistence type="inferred from homology"/>
<dbReference type="PANTHER" id="PTHR34384:SF5">
    <property type="entry name" value="L-2,3-DIAMINOPROPANOATE--CITRATE LIGASE"/>
    <property type="match status" value="1"/>
</dbReference>
<dbReference type="EMBL" id="CP159253">
    <property type="protein sequence ID" value="XCG49254.1"/>
    <property type="molecule type" value="Genomic_DNA"/>
</dbReference>
<evidence type="ECO:0000313" key="4">
    <source>
        <dbReference type="EMBL" id="XCG49254.1"/>
    </source>
</evidence>
<comment type="similarity">
    <text evidence="1">Belongs to the IucA/IucC family.</text>
</comment>
<dbReference type="InterPro" id="IPR022770">
    <property type="entry name" value="IucA/IucC-like_C"/>
</dbReference>